<protein>
    <submittedName>
        <fullName evidence="7">Vacuolar protein 8-like</fullName>
    </submittedName>
</protein>
<feature type="domain" description="FYVE-type" evidence="5">
    <location>
        <begin position="42"/>
        <end position="102"/>
    </location>
</feature>
<dbReference type="PANTHER" id="PTHR39490">
    <property type="entry name" value="ARRESTIN DOMAIN-CONTAINING PROTEIN D"/>
    <property type="match status" value="1"/>
</dbReference>
<evidence type="ECO:0000256" key="4">
    <source>
        <dbReference type="PROSITE-ProRule" id="PRU00091"/>
    </source>
</evidence>
<dbReference type="InterPro" id="IPR052113">
    <property type="entry name" value="FYVE-type_Zinc_Finger"/>
</dbReference>
<dbReference type="Gene3D" id="1.25.10.10">
    <property type="entry name" value="Leucine-rich Repeat Variant"/>
    <property type="match status" value="2"/>
</dbReference>
<dbReference type="Pfam" id="PF01363">
    <property type="entry name" value="FYVE"/>
    <property type="match status" value="1"/>
</dbReference>
<evidence type="ECO:0000313" key="6">
    <source>
        <dbReference type="Proteomes" id="UP000694865"/>
    </source>
</evidence>
<dbReference type="PANTHER" id="PTHR39490:SF9">
    <property type="entry name" value="FYVE-TYPE DOMAIN-CONTAINING PROTEIN"/>
    <property type="match status" value="1"/>
</dbReference>
<organism evidence="6 7">
    <name type="scientific">Saccoglossus kowalevskii</name>
    <name type="common">Acorn worm</name>
    <dbReference type="NCBI Taxonomy" id="10224"/>
    <lineage>
        <taxon>Eukaryota</taxon>
        <taxon>Metazoa</taxon>
        <taxon>Hemichordata</taxon>
        <taxon>Enteropneusta</taxon>
        <taxon>Harrimaniidae</taxon>
        <taxon>Saccoglossus</taxon>
    </lineage>
</organism>
<sequence>MSASTLKIKVEGKNIFPAQTDGSSNVFGDGEFVLARMRWMEDSEAVMCNLCCNKFNQFRRKHHCRVCGRVTCNKCCKEKVPLPHLGYPDPERVCEECLTVTQLISKSRSHILSFQIEAADGLYKELQDPKGMVQIVQLGGIQTLIYLARLDNIDIRKHTAAGIHILSTNPALHATLAGAGAIKALCSLLRRSQTSEEQTIIDCISALRIFCKSAELKMKAIDDGVLQPVLSLCSAREEIALLVVMILSLIVEHHGTHTAVIENDRNALPRILDLTSSQDEQMQEVALRTLALLSMGTDQHKQRLVQEDYARGKCFTAAVRRKPKNTQVVCNVACLLANLAALPEQNQNALQDYLCCACEMLSEYSSLNNVMGHVSRAIANFAKHQIHTHKLLEHLNTIITLFLKSTTVSIQYQGIRAVLYLLSHSTEITTTALLREGATDVLCGIAHIPGVINAVQAAILLNVPDTDKPNP</sequence>
<accession>A0ABM0MHZ2</accession>
<dbReference type="InterPro" id="IPR013083">
    <property type="entry name" value="Znf_RING/FYVE/PHD"/>
</dbReference>
<evidence type="ECO:0000256" key="3">
    <source>
        <dbReference type="ARBA" id="ARBA00022833"/>
    </source>
</evidence>
<evidence type="ECO:0000259" key="5">
    <source>
        <dbReference type="PROSITE" id="PS50178"/>
    </source>
</evidence>
<keyword evidence="6" id="KW-1185">Reference proteome</keyword>
<keyword evidence="2 4" id="KW-0863">Zinc-finger</keyword>
<dbReference type="SUPFAM" id="SSF48371">
    <property type="entry name" value="ARM repeat"/>
    <property type="match status" value="1"/>
</dbReference>
<dbReference type="InterPro" id="IPR000306">
    <property type="entry name" value="Znf_FYVE"/>
</dbReference>
<dbReference type="SUPFAM" id="SSF57903">
    <property type="entry name" value="FYVE/PHD zinc finger"/>
    <property type="match status" value="1"/>
</dbReference>
<evidence type="ECO:0000256" key="2">
    <source>
        <dbReference type="ARBA" id="ARBA00022771"/>
    </source>
</evidence>
<dbReference type="Proteomes" id="UP000694865">
    <property type="component" value="Unplaced"/>
</dbReference>
<dbReference type="InterPro" id="IPR011011">
    <property type="entry name" value="Znf_FYVE_PHD"/>
</dbReference>
<evidence type="ECO:0000313" key="7">
    <source>
        <dbReference type="RefSeq" id="XP_006819633.1"/>
    </source>
</evidence>
<dbReference type="GeneID" id="102803618"/>
<gene>
    <name evidence="7" type="primary">LOC102803618</name>
</gene>
<dbReference type="SMART" id="SM00185">
    <property type="entry name" value="ARM"/>
    <property type="match status" value="5"/>
</dbReference>
<dbReference type="Gene3D" id="3.30.40.10">
    <property type="entry name" value="Zinc/RING finger domain, C3HC4 (zinc finger)"/>
    <property type="match status" value="1"/>
</dbReference>
<name>A0ABM0MHZ2_SACKO</name>
<dbReference type="RefSeq" id="XP_006819633.1">
    <property type="nucleotide sequence ID" value="XM_006819570.1"/>
</dbReference>
<evidence type="ECO:0000256" key="1">
    <source>
        <dbReference type="ARBA" id="ARBA00022723"/>
    </source>
</evidence>
<dbReference type="PROSITE" id="PS50178">
    <property type="entry name" value="ZF_FYVE"/>
    <property type="match status" value="1"/>
</dbReference>
<keyword evidence="1" id="KW-0479">Metal-binding</keyword>
<dbReference type="InterPro" id="IPR011989">
    <property type="entry name" value="ARM-like"/>
</dbReference>
<dbReference type="SMART" id="SM00064">
    <property type="entry name" value="FYVE"/>
    <property type="match status" value="1"/>
</dbReference>
<keyword evidence="3" id="KW-0862">Zinc</keyword>
<proteinExistence type="predicted"/>
<dbReference type="InterPro" id="IPR017455">
    <property type="entry name" value="Znf_FYVE-rel"/>
</dbReference>
<dbReference type="InterPro" id="IPR000225">
    <property type="entry name" value="Armadillo"/>
</dbReference>
<dbReference type="InterPro" id="IPR016024">
    <property type="entry name" value="ARM-type_fold"/>
</dbReference>
<reference evidence="7" key="1">
    <citation type="submission" date="2025-08" db="UniProtKB">
        <authorList>
            <consortium name="RefSeq"/>
        </authorList>
    </citation>
    <scope>IDENTIFICATION</scope>
    <source>
        <tissue evidence="7">Testes</tissue>
    </source>
</reference>